<name>A0ABT5BJA5_9BACT</name>
<organism evidence="2 3">
    <name type="scientific">Nannocystis radixulma</name>
    <dbReference type="NCBI Taxonomy" id="2995305"/>
    <lineage>
        <taxon>Bacteria</taxon>
        <taxon>Pseudomonadati</taxon>
        <taxon>Myxococcota</taxon>
        <taxon>Polyangia</taxon>
        <taxon>Nannocystales</taxon>
        <taxon>Nannocystaceae</taxon>
        <taxon>Nannocystis</taxon>
    </lineage>
</organism>
<feature type="region of interest" description="Disordered" evidence="1">
    <location>
        <begin position="19"/>
        <end position="86"/>
    </location>
</feature>
<dbReference type="EMBL" id="JAQNDN010000024">
    <property type="protein sequence ID" value="MDC0674236.1"/>
    <property type="molecule type" value="Genomic_DNA"/>
</dbReference>
<dbReference type="SUPFAM" id="SSF51004">
    <property type="entry name" value="C-terminal (heme d1) domain of cytochrome cd1-nitrite reductase"/>
    <property type="match status" value="1"/>
</dbReference>
<gene>
    <name evidence="2" type="ORF">POL58_41195</name>
</gene>
<feature type="compositionally biased region" description="Low complexity" evidence="1">
    <location>
        <begin position="46"/>
        <end position="76"/>
    </location>
</feature>
<evidence type="ECO:0000313" key="2">
    <source>
        <dbReference type="EMBL" id="MDC0674236.1"/>
    </source>
</evidence>
<accession>A0ABT5BJA5</accession>
<protein>
    <submittedName>
        <fullName evidence="2">Uncharacterized protein</fullName>
    </submittedName>
</protein>
<comment type="caution">
    <text evidence="2">The sequence shown here is derived from an EMBL/GenBank/DDBJ whole genome shotgun (WGS) entry which is preliminary data.</text>
</comment>
<dbReference type="Gene3D" id="2.130.10.10">
    <property type="entry name" value="YVTN repeat-like/Quinoprotein amine dehydrogenase"/>
    <property type="match status" value="2"/>
</dbReference>
<reference evidence="2 3" key="1">
    <citation type="submission" date="2022-11" db="EMBL/GenBank/DDBJ databases">
        <title>Minimal conservation of predation-associated metabolite biosynthetic gene clusters underscores biosynthetic potential of Myxococcota including descriptions for ten novel species: Archangium lansinium sp. nov., Myxococcus landrumus sp. nov., Nannocystis bai.</title>
        <authorList>
            <person name="Ahearne A."/>
            <person name="Stevens C."/>
            <person name="Dowd S."/>
        </authorList>
    </citation>
    <scope>NUCLEOTIDE SEQUENCE [LARGE SCALE GENOMIC DNA]</scope>
    <source>
        <strain evidence="2 3">NCELM</strain>
    </source>
</reference>
<evidence type="ECO:0000256" key="1">
    <source>
        <dbReference type="SAM" id="MobiDB-lite"/>
    </source>
</evidence>
<dbReference type="InterPro" id="IPR011048">
    <property type="entry name" value="Haem_d1_sf"/>
</dbReference>
<dbReference type="RefSeq" id="WP_272008302.1">
    <property type="nucleotide sequence ID" value="NZ_JAQNDN010000024.1"/>
</dbReference>
<evidence type="ECO:0000313" key="3">
    <source>
        <dbReference type="Proteomes" id="UP001217838"/>
    </source>
</evidence>
<dbReference type="Proteomes" id="UP001217838">
    <property type="component" value="Unassembled WGS sequence"/>
</dbReference>
<keyword evidence="3" id="KW-1185">Reference proteome</keyword>
<feature type="compositionally biased region" description="Low complexity" evidence="1">
    <location>
        <begin position="28"/>
        <end position="39"/>
    </location>
</feature>
<sequence>MRRSTCAFVVGAMVVGACGDSVGDSKGATETAGTSTTPTGTGGPTGPTTTTGSGSDSDGGTTTTSTSTVPTTSETSAGVTVDPSETSGGFKFDAGVLPDAGAADCAKMCGQADFSYIWIANSTESTVSKINTRTLVEEGRYRTRETLGNPSRTSVSVDGRAVAVANREGGVIKIWARPEDCKGPNTSSGAGDVKPWGTDDCVAWYTDFPEAASQRPVAWTTGVRNPQTCEWENQKIWTGEGRDPGGQGGSFCNDSKIFVHRLDGMTGVVEDTIEMPFPCTTFGLYGGVVDASNDLWLTRLFEGGAGAIHVDFETLAYDTIGPFYGYGITVDHKGRIWGGTGVPGQWDPMAQVWTTIQGNINNAGVGLAEDHQHRMWVGIVGGIQAIDVETMALTDTVMFAGENVQCKGISVDVDGFIWAVPDAQNRAYRVDPDDLSYQMIGGLVGAYTYSDMTGGSLKTVACNPPG</sequence>
<dbReference type="SUPFAM" id="SSF63829">
    <property type="entry name" value="Calcium-dependent phosphotriesterase"/>
    <property type="match status" value="1"/>
</dbReference>
<proteinExistence type="predicted"/>
<dbReference type="InterPro" id="IPR015943">
    <property type="entry name" value="WD40/YVTN_repeat-like_dom_sf"/>
</dbReference>
<dbReference type="PROSITE" id="PS51257">
    <property type="entry name" value="PROKAR_LIPOPROTEIN"/>
    <property type="match status" value="1"/>
</dbReference>